<keyword evidence="1" id="KW-0472">Membrane</keyword>
<comment type="caution">
    <text evidence="2">The sequence shown here is derived from an EMBL/GenBank/DDBJ whole genome shotgun (WGS) entry which is preliminary data.</text>
</comment>
<evidence type="ECO:0000313" key="3">
    <source>
        <dbReference type="Proteomes" id="UP000469452"/>
    </source>
</evidence>
<dbReference type="AlphaFoldDB" id="A0A6A4ZM53"/>
<sequence>MAFADGKERVLPSSSSRRDVTEKYKAILQPKSSVDIQPQHVDRVFKRMLTQHKTVDTTSKWTNRFVASSTEMAFQTWSVAFYSTSARTLMLCVVLVHMLVTTVDFTFSQVLHRQILGNVRSHGAGPVVVHCDAGPLYRTQTKSRYIPRLAMVYAKWIIALAMVMLCTGLMVRTGCIYEVNLHTLHTKYMASVNALVANDPSNAQTTYELPR</sequence>
<keyword evidence="1" id="KW-1133">Transmembrane helix</keyword>
<keyword evidence="1" id="KW-0812">Transmembrane</keyword>
<dbReference type="VEuPathDB" id="FungiDB:H257_04858"/>
<feature type="transmembrane region" description="Helical" evidence="1">
    <location>
        <begin position="88"/>
        <end position="107"/>
    </location>
</feature>
<protein>
    <submittedName>
        <fullName evidence="2">Uncharacterized protein</fullName>
    </submittedName>
</protein>
<feature type="non-terminal residue" evidence="2">
    <location>
        <position position="211"/>
    </location>
</feature>
<dbReference type="Proteomes" id="UP000469452">
    <property type="component" value="Unassembled WGS sequence"/>
</dbReference>
<reference evidence="2 3" key="1">
    <citation type="submission" date="2019-06" db="EMBL/GenBank/DDBJ databases">
        <title>Genomics analysis of Aphanomyces spp. identifies a new class of oomycete effector associated with host adaptation.</title>
        <authorList>
            <person name="Gaulin E."/>
        </authorList>
    </citation>
    <scope>NUCLEOTIDE SEQUENCE [LARGE SCALE GENOMIC DNA]</scope>
    <source>
        <strain evidence="2 3">E</strain>
    </source>
</reference>
<dbReference type="EMBL" id="VJMI01018599">
    <property type="protein sequence ID" value="KAF0710113.1"/>
    <property type="molecule type" value="Genomic_DNA"/>
</dbReference>
<accession>A0A6A4ZM53</accession>
<proteinExistence type="predicted"/>
<name>A0A6A4ZM53_APHAT</name>
<organism evidence="2 3">
    <name type="scientific">Aphanomyces astaci</name>
    <name type="common">Crayfish plague agent</name>
    <dbReference type="NCBI Taxonomy" id="112090"/>
    <lineage>
        <taxon>Eukaryota</taxon>
        <taxon>Sar</taxon>
        <taxon>Stramenopiles</taxon>
        <taxon>Oomycota</taxon>
        <taxon>Saprolegniomycetes</taxon>
        <taxon>Saprolegniales</taxon>
        <taxon>Verrucalvaceae</taxon>
        <taxon>Aphanomyces</taxon>
    </lineage>
</organism>
<evidence type="ECO:0000313" key="2">
    <source>
        <dbReference type="EMBL" id="KAF0710113.1"/>
    </source>
</evidence>
<feature type="transmembrane region" description="Helical" evidence="1">
    <location>
        <begin position="152"/>
        <end position="171"/>
    </location>
</feature>
<gene>
    <name evidence="2" type="ORF">AaE_012637</name>
</gene>
<evidence type="ECO:0000256" key="1">
    <source>
        <dbReference type="SAM" id="Phobius"/>
    </source>
</evidence>